<protein>
    <submittedName>
        <fullName evidence="1">Uncharacterized protein</fullName>
    </submittedName>
</protein>
<reference evidence="1" key="1">
    <citation type="submission" date="2018-05" db="EMBL/GenBank/DDBJ databases">
        <authorList>
            <person name="Lanie J.A."/>
            <person name="Ng W.-L."/>
            <person name="Kazmierczak K.M."/>
            <person name="Andrzejewski T.M."/>
            <person name="Davidsen T.M."/>
            <person name="Wayne K.J."/>
            <person name="Tettelin H."/>
            <person name="Glass J.I."/>
            <person name="Rusch D."/>
            <person name="Podicherti R."/>
            <person name="Tsui H.-C.T."/>
            <person name="Winkler M.E."/>
        </authorList>
    </citation>
    <scope>NUCLEOTIDE SEQUENCE</scope>
</reference>
<name>A0A382UJF8_9ZZZZ</name>
<sequence length="102" mass="11866">MTTHLQLEDSNHLIGDISALRQQIDSVDYLLLQGFFCFALVSKARTEILNITARTEGLDKPLFMDYCSWEISLYWLPSGKIKRCFGFYKKPLTSRKQMHFGK</sequence>
<organism evidence="1">
    <name type="scientific">marine metagenome</name>
    <dbReference type="NCBI Taxonomy" id="408172"/>
    <lineage>
        <taxon>unclassified sequences</taxon>
        <taxon>metagenomes</taxon>
        <taxon>ecological metagenomes</taxon>
    </lineage>
</organism>
<dbReference type="EMBL" id="UINC01144642">
    <property type="protein sequence ID" value="SVD34282.1"/>
    <property type="molecule type" value="Genomic_DNA"/>
</dbReference>
<evidence type="ECO:0000313" key="1">
    <source>
        <dbReference type="EMBL" id="SVD34282.1"/>
    </source>
</evidence>
<gene>
    <name evidence="1" type="ORF">METZ01_LOCUS387136</name>
</gene>
<dbReference type="AlphaFoldDB" id="A0A382UJF8"/>
<accession>A0A382UJF8</accession>
<proteinExistence type="predicted"/>